<comment type="caution">
    <text evidence="1">The sequence shown here is derived from an EMBL/GenBank/DDBJ whole genome shotgun (WGS) entry which is preliminary data.</text>
</comment>
<reference evidence="1" key="1">
    <citation type="journal article" date="2014" name="Front. Microbiol.">
        <title>High frequency of phylogenetically diverse reductive dehalogenase-homologous genes in deep subseafloor sedimentary metagenomes.</title>
        <authorList>
            <person name="Kawai M."/>
            <person name="Futagami T."/>
            <person name="Toyoda A."/>
            <person name="Takaki Y."/>
            <person name="Nishi S."/>
            <person name="Hori S."/>
            <person name="Arai W."/>
            <person name="Tsubouchi T."/>
            <person name="Morono Y."/>
            <person name="Uchiyama I."/>
            <person name="Ito T."/>
            <person name="Fujiyama A."/>
            <person name="Inagaki F."/>
            <person name="Takami H."/>
        </authorList>
    </citation>
    <scope>NUCLEOTIDE SEQUENCE</scope>
    <source>
        <strain evidence="1">Expedition CK06-06</strain>
    </source>
</reference>
<accession>X1LJ69</accession>
<name>X1LJ69_9ZZZZ</name>
<sequence>MSLHDWLKNGWLIEHQTSPQEIADLLSVADRDLDNCQTTGLSPDWKLNIAYNAALQMATAALAAAGYCAARDARHYRVIQSLAYTIRADARLITQFDGFRKKRNISDYERAGVVSDQEVKEMVILAGNLRASVIKWLRTSYPKLLQE</sequence>
<evidence type="ECO:0008006" key="2">
    <source>
        <dbReference type="Google" id="ProtNLM"/>
    </source>
</evidence>
<proteinExistence type="predicted"/>
<protein>
    <recommendedName>
        <fullName evidence="2">HEPN domain-containing protein</fullName>
    </recommendedName>
</protein>
<evidence type="ECO:0000313" key="1">
    <source>
        <dbReference type="EMBL" id="GAI19128.1"/>
    </source>
</evidence>
<dbReference type="Gene3D" id="1.20.120.330">
    <property type="entry name" value="Nucleotidyltransferases domain 2"/>
    <property type="match status" value="1"/>
</dbReference>
<organism evidence="1">
    <name type="scientific">marine sediment metagenome</name>
    <dbReference type="NCBI Taxonomy" id="412755"/>
    <lineage>
        <taxon>unclassified sequences</taxon>
        <taxon>metagenomes</taxon>
        <taxon>ecological metagenomes</taxon>
    </lineage>
</organism>
<dbReference type="AlphaFoldDB" id="X1LJ69"/>
<gene>
    <name evidence="1" type="ORF">S06H3_34865</name>
</gene>
<dbReference type="EMBL" id="BARV01020975">
    <property type="protein sequence ID" value="GAI19128.1"/>
    <property type="molecule type" value="Genomic_DNA"/>
</dbReference>